<gene>
    <name evidence="2" type="ORF">D9757_015008</name>
</gene>
<name>A0A8H5LPE9_9AGAR</name>
<keyword evidence="1" id="KW-1133">Transmembrane helix</keyword>
<sequence length="92" mass="9651">MRHVVSKLGGLFLQSGFSIVCSIPGTILAVPHPKISPVHSQGLFCPGDSHFVKMPSTSVGFEIVAAIWLPTSSLWFGLFGLFGLIEGGIAGV</sequence>
<keyword evidence="1" id="KW-0472">Membrane</keyword>
<dbReference type="EMBL" id="JAACJN010000183">
    <property type="protein sequence ID" value="KAF5364717.1"/>
    <property type="molecule type" value="Genomic_DNA"/>
</dbReference>
<feature type="transmembrane region" description="Helical" evidence="1">
    <location>
        <begin position="63"/>
        <end position="85"/>
    </location>
</feature>
<protein>
    <submittedName>
        <fullName evidence="2">Uncharacterized protein</fullName>
    </submittedName>
</protein>
<evidence type="ECO:0000313" key="3">
    <source>
        <dbReference type="Proteomes" id="UP000518752"/>
    </source>
</evidence>
<accession>A0A8H5LPE9</accession>
<comment type="caution">
    <text evidence="2">The sequence shown here is derived from an EMBL/GenBank/DDBJ whole genome shotgun (WGS) entry which is preliminary data.</text>
</comment>
<evidence type="ECO:0000256" key="1">
    <source>
        <dbReference type="SAM" id="Phobius"/>
    </source>
</evidence>
<reference evidence="2 3" key="1">
    <citation type="journal article" date="2020" name="ISME J.">
        <title>Uncovering the hidden diversity of litter-decomposition mechanisms in mushroom-forming fungi.</title>
        <authorList>
            <person name="Floudas D."/>
            <person name="Bentzer J."/>
            <person name="Ahren D."/>
            <person name="Johansson T."/>
            <person name="Persson P."/>
            <person name="Tunlid A."/>
        </authorList>
    </citation>
    <scope>NUCLEOTIDE SEQUENCE [LARGE SCALE GENOMIC DNA]</scope>
    <source>
        <strain evidence="2 3">CBS 406.79</strain>
    </source>
</reference>
<keyword evidence="3" id="KW-1185">Reference proteome</keyword>
<dbReference type="Proteomes" id="UP000518752">
    <property type="component" value="Unassembled WGS sequence"/>
</dbReference>
<evidence type="ECO:0000313" key="2">
    <source>
        <dbReference type="EMBL" id="KAF5364717.1"/>
    </source>
</evidence>
<keyword evidence="1" id="KW-0812">Transmembrane</keyword>
<dbReference type="AlphaFoldDB" id="A0A8H5LPE9"/>
<proteinExistence type="predicted"/>
<organism evidence="2 3">
    <name type="scientific">Collybiopsis confluens</name>
    <dbReference type="NCBI Taxonomy" id="2823264"/>
    <lineage>
        <taxon>Eukaryota</taxon>
        <taxon>Fungi</taxon>
        <taxon>Dikarya</taxon>
        <taxon>Basidiomycota</taxon>
        <taxon>Agaricomycotina</taxon>
        <taxon>Agaricomycetes</taxon>
        <taxon>Agaricomycetidae</taxon>
        <taxon>Agaricales</taxon>
        <taxon>Marasmiineae</taxon>
        <taxon>Omphalotaceae</taxon>
        <taxon>Collybiopsis</taxon>
    </lineage>
</organism>